<sequence length="12" mass="1419">MVMDVNSFSIEF</sequence>
<evidence type="ECO:0000313" key="1">
    <source>
        <dbReference type="EMBL" id="CDW37977.1"/>
    </source>
</evidence>
<accession>A0A0K2UJ70</accession>
<proteinExistence type="predicted"/>
<protein>
    <submittedName>
        <fullName evidence="1">Uncharacterized protein</fullName>
    </submittedName>
</protein>
<name>A0A0K2UJ70_LEPSM</name>
<reference evidence="1" key="1">
    <citation type="submission" date="2014-05" db="EMBL/GenBank/DDBJ databases">
        <authorList>
            <person name="Chronopoulou M."/>
        </authorList>
    </citation>
    <scope>NUCLEOTIDE SEQUENCE</scope>
    <source>
        <tissue evidence="1">Whole organism</tissue>
    </source>
</reference>
<dbReference type="EMBL" id="HACA01020616">
    <property type="protein sequence ID" value="CDW37977.1"/>
    <property type="molecule type" value="Transcribed_RNA"/>
</dbReference>
<organism evidence="1">
    <name type="scientific">Lepeophtheirus salmonis</name>
    <name type="common">Salmon louse</name>
    <name type="synonym">Caligus salmonis</name>
    <dbReference type="NCBI Taxonomy" id="72036"/>
    <lineage>
        <taxon>Eukaryota</taxon>
        <taxon>Metazoa</taxon>
        <taxon>Ecdysozoa</taxon>
        <taxon>Arthropoda</taxon>
        <taxon>Crustacea</taxon>
        <taxon>Multicrustacea</taxon>
        <taxon>Hexanauplia</taxon>
        <taxon>Copepoda</taxon>
        <taxon>Siphonostomatoida</taxon>
        <taxon>Caligidae</taxon>
        <taxon>Lepeophtheirus</taxon>
    </lineage>
</organism>